<feature type="transmembrane region" description="Helical" evidence="1">
    <location>
        <begin position="76"/>
        <end position="96"/>
    </location>
</feature>
<name>A0A0R1WXZ8_9LACO</name>
<evidence type="ECO:0000313" key="3">
    <source>
        <dbReference type="EMBL" id="KRM19798.1"/>
    </source>
</evidence>
<feature type="domain" description="LiaF transmembrane" evidence="2">
    <location>
        <begin position="8"/>
        <end position="99"/>
    </location>
</feature>
<gene>
    <name evidence="3" type="ORF">FC40_GL001317</name>
</gene>
<dbReference type="RefSeq" id="WP_025022983.1">
    <property type="nucleotide sequence ID" value="NZ_AZGD01000031.1"/>
</dbReference>
<proteinExistence type="predicted"/>
<protein>
    <recommendedName>
        <fullName evidence="2">LiaF transmembrane domain-containing protein</fullName>
    </recommendedName>
</protein>
<dbReference type="eggNOG" id="COG4758">
    <property type="taxonomic scope" value="Bacteria"/>
</dbReference>
<dbReference type="Pfam" id="PF22570">
    <property type="entry name" value="LiaF-TM"/>
    <property type="match status" value="1"/>
</dbReference>
<dbReference type="InterPro" id="IPR054331">
    <property type="entry name" value="LiaF_TM"/>
</dbReference>
<evidence type="ECO:0000259" key="2">
    <source>
        <dbReference type="Pfam" id="PF22570"/>
    </source>
</evidence>
<dbReference type="STRING" id="1423755.FC40_GL001317"/>
<dbReference type="OrthoDB" id="2990621at2"/>
<sequence>MKVKNVIGGLLLIGLAVLLVIGDSSWLGWIHNIDFFTVFWAVLFVYAVVKRSFWTAVVFFAIVATDLNDSFHILTVNNLTLVIAIFLIAAGIAMIFNVQGKNDSGIREKYDVDASDVDIFNIFGTTTRYLHTKDIDMMSLFGTTKLYVNINDDLTTDYVDVDMLNAFGTTILYIPQSWNIDGDGVVSLFGSDNVYGTKNQTDAPSIRVQGLNLFGSVKIKRI</sequence>
<dbReference type="EMBL" id="AZGD01000031">
    <property type="protein sequence ID" value="KRM19798.1"/>
    <property type="molecule type" value="Genomic_DNA"/>
</dbReference>
<evidence type="ECO:0000256" key="1">
    <source>
        <dbReference type="SAM" id="Phobius"/>
    </source>
</evidence>
<accession>A0A0R1WXZ8</accession>
<dbReference type="Proteomes" id="UP000051054">
    <property type="component" value="Unassembled WGS sequence"/>
</dbReference>
<reference evidence="3 4" key="1">
    <citation type="journal article" date="2015" name="Genome Announc.">
        <title>Expanding the biotechnology potential of lactobacilli through comparative genomics of 213 strains and associated genera.</title>
        <authorList>
            <person name="Sun Z."/>
            <person name="Harris H.M."/>
            <person name="McCann A."/>
            <person name="Guo C."/>
            <person name="Argimon S."/>
            <person name="Zhang W."/>
            <person name="Yang X."/>
            <person name="Jeffery I.B."/>
            <person name="Cooney J.C."/>
            <person name="Kagawa T.F."/>
            <person name="Liu W."/>
            <person name="Song Y."/>
            <person name="Salvetti E."/>
            <person name="Wrobel A."/>
            <person name="Rasinkangas P."/>
            <person name="Parkhill J."/>
            <person name="Rea M.C."/>
            <person name="O'Sullivan O."/>
            <person name="Ritari J."/>
            <person name="Douillard F.P."/>
            <person name="Paul Ross R."/>
            <person name="Yang R."/>
            <person name="Briner A.E."/>
            <person name="Felis G.E."/>
            <person name="de Vos W.M."/>
            <person name="Barrangou R."/>
            <person name="Klaenhammer T.R."/>
            <person name="Caufield P.W."/>
            <person name="Cui Y."/>
            <person name="Zhang H."/>
            <person name="O'Toole P.W."/>
        </authorList>
    </citation>
    <scope>NUCLEOTIDE SEQUENCE [LARGE SCALE GENOMIC DNA]</scope>
    <source>
        <strain evidence="3 4">DSM 18933</strain>
    </source>
</reference>
<dbReference type="AlphaFoldDB" id="A0A0R1WXZ8"/>
<evidence type="ECO:0000313" key="4">
    <source>
        <dbReference type="Proteomes" id="UP000051054"/>
    </source>
</evidence>
<dbReference type="PATRIC" id="fig|1423755.3.peg.1396"/>
<feature type="transmembrane region" description="Helical" evidence="1">
    <location>
        <begin position="38"/>
        <end position="64"/>
    </location>
</feature>
<organism evidence="3 4">
    <name type="scientific">Ligilactobacillus hayakitensis DSM 18933 = JCM 14209</name>
    <dbReference type="NCBI Taxonomy" id="1423755"/>
    <lineage>
        <taxon>Bacteria</taxon>
        <taxon>Bacillati</taxon>
        <taxon>Bacillota</taxon>
        <taxon>Bacilli</taxon>
        <taxon>Lactobacillales</taxon>
        <taxon>Lactobacillaceae</taxon>
        <taxon>Ligilactobacillus</taxon>
    </lineage>
</organism>
<comment type="caution">
    <text evidence="3">The sequence shown here is derived from an EMBL/GenBank/DDBJ whole genome shotgun (WGS) entry which is preliminary data.</text>
</comment>
<keyword evidence="4" id="KW-1185">Reference proteome</keyword>
<keyword evidence="1" id="KW-0472">Membrane</keyword>
<keyword evidence="1" id="KW-1133">Transmembrane helix</keyword>
<keyword evidence="1" id="KW-0812">Transmembrane</keyword>